<feature type="region of interest" description="Disordered" evidence="1">
    <location>
        <begin position="223"/>
        <end position="276"/>
    </location>
</feature>
<dbReference type="PANTHER" id="PTHR13343:SF28">
    <property type="entry name" value="PENTATRICOPEPTIDE REPEAT (PPR) SUPERFAMILY PROTEIN"/>
    <property type="match status" value="1"/>
</dbReference>
<proteinExistence type="predicted"/>
<feature type="compositionally biased region" description="Acidic residues" evidence="1">
    <location>
        <begin position="224"/>
        <end position="272"/>
    </location>
</feature>
<evidence type="ECO:0000313" key="2">
    <source>
        <dbReference type="EMBL" id="CAI0546458.1"/>
    </source>
</evidence>
<dbReference type="EMBL" id="CAMGYJ010000010">
    <property type="protein sequence ID" value="CAI0546458.1"/>
    <property type="molecule type" value="Genomic_DNA"/>
</dbReference>
<feature type="region of interest" description="Disordered" evidence="1">
    <location>
        <begin position="321"/>
        <end position="369"/>
    </location>
</feature>
<dbReference type="SUPFAM" id="SSF50475">
    <property type="entry name" value="FMN-binding split barrel"/>
    <property type="match status" value="1"/>
</dbReference>
<organism evidence="2 3">
    <name type="scientific">Linum tenue</name>
    <dbReference type="NCBI Taxonomy" id="586396"/>
    <lineage>
        <taxon>Eukaryota</taxon>
        <taxon>Viridiplantae</taxon>
        <taxon>Streptophyta</taxon>
        <taxon>Embryophyta</taxon>
        <taxon>Tracheophyta</taxon>
        <taxon>Spermatophyta</taxon>
        <taxon>Magnoliopsida</taxon>
        <taxon>eudicotyledons</taxon>
        <taxon>Gunneridae</taxon>
        <taxon>Pentapetalae</taxon>
        <taxon>rosids</taxon>
        <taxon>fabids</taxon>
        <taxon>Malpighiales</taxon>
        <taxon>Linaceae</taxon>
        <taxon>Linum</taxon>
    </lineage>
</organism>
<dbReference type="PANTHER" id="PTHR13343">
    <property type="entry name" value="CREG1 PROTEIN"/>
    <property type="match status" value="1"/>
</dbReference>
<feature type="compositionally biased region" description="Polar residues" evidence="1">
    <location>
        <begin position="352"/>
        <end position="362"/>
    </location>
</feature>
<gene>
    <name evidence="2" type="ORF">LITE_LOCUS43980</name>
</gene>
<dbReference type="Proteomes" id="UP001154282">
    <property type="component" value="Unassembled WGS sequence"/>
</dbReference>
<reference evidence="2" key="1">
    <citation type="submission" date="2022-08" db="EMBL/GenBank/DDBJ databases">
        <authorList>
            <person name="Gutierrez-Valencia J."/>
        </authorList>
    </citation>
    <scope>NUCLEOTIDE SEQUENCE</scope>
</reference>
<protein>
    <submittedName>
        <fullName evidence="2">Uncharacterized protein</fullName>
    </submittedName>
</protein>
<dbReference type="InterPro" id="IPR037119">
    <property type="entry name" value="Haem_oxidase_HugZ-like_sf"/>
</dbReference>
<evidence type="ECO:0000256" key="1">
    <source>
        <dbReference type="SAM" id="MobiDB-lite"/>
    </source>
</evidence>
<evidence type="ECO:0000313" key="3">
    <source>
        <dbReference type="Proteomes" id="UP001154282"/>
    </source>
</evidence>
<feature type="region of interest" description="Disordered" evidence="1">
    <location>
        <begin position="59"/>
        <end position="92"/>
    </location>
</feature>
<keyword evidence="3" id="KW-1185">Reference proteome</keyword>
<comment type="caution">
    <text evidence="2">The sequence shown here is derived from an EMBL/GenBank/DDBJ whole genome shotgun (WGS) entry which is preliminary data.</text>
</comment>
<sequence>MLVMMIEPATASRFAAGANFCSAATLSHYRGAANLEEHSRASGTTRRQLRTASFDLPWKKSQRSRAGSVPKSTIRASQGQLASGSDSSEQNDKVQYHPFEGIADSASKGSGDARLTAEETCRTIVENRSGTFAWLTLSVVSHIQVNSRATVMLTNLFNEEIHENIVWSDMPYVTDEYGNVYFQVKNDEDILKTLTSENNYVQAIIGFDADDMISEMELLNNSDIDFEGIDDEDSDGEEDDDDDYDEEIVAVLEDDGDEDSDDDGDDEDWEDGDSSHPMYFAKRLTQIASDDPVDWMKQPPTGLAIQGLLRPAFDEEHTDIRRHMSDNKLRHEDQAGKEKAESKKDDLGAINGQETKPASSEDVSVRAEKDVAAPATGTSFYKLEPIKIQLISADGHQVGSYVHIMQIMSPSTSVEPEDFRNAKPDAIAHSAAKIISRLKDGGEEVTEALISLCWRCKGIQVEEATVTGMDSLGFDLRVCSGTQVQTLRFGFNSRATSEYSAERQLNDLLYPRTIQMPLKQKEPQQNEHQ</sequence>
<feature type="compositionally biased region" description="Basic and acidic residues" evidence="1">
    <location>
        <begin position="321"/>
        <end position="347"/>
    </location>
</feature>
<name>A0AAV0QMN4_9ROSI</name>
<accession>A0AAV0QMN4</accession>
<dbReference type="Gene3D" id="3.20.180.10">
    <property type="entry name" value="PNP-oxidase-like"/>
    <property type="match status" value="1"/>
</dbReference>
<dbReference type="AlphaFoldDB" id="A0AAV0QMN4"/>
<feature type="compositionally biased region" description="Polar residues" evidence="1">
    <location>
        <begin position="70"/>
        <end position="88"/>
    </location>
</feature>